<proteinExistence type="predicted"/>
<accession>A0A2H9TGE1</accession>
<comment type="caution">
    <text evidence="3">The sequence shown here is derived from an EMBL/GenBank/DDBJ whole genome shotgun (WGS) entry which is preliminary data.</text>
</comment>
<name>A0A2H9TGE1_9FUNG</name>
<protein>
    <submittedName>
        <fullName evidence="3">Uncharacterized protein</fullName>
    </submittedName>
</protein>
<keyword evidence="2" id="KW-0732">Signal</keyword>
<feature type="compositionally biased region" description="Basic and acidic residues" evidence="1">
    <location>
        <begin position="682"/>
        <end position="696"/>
    </location>
</feature>
<dbReference type="InterPro" id="IPR052050">
    <property type="entry name" value="SecEffector_AnkRepeat"/>
</dbReference>
<reference evidence="3 4" key="1">
    <citation type="submission" date="2016-10" db="EMBL/GenBank/DDBJ databases">
        <title>The genome of Paramicrosporidium saccamoebae is the missing link in understanding Cryptomycota and Microsporidia evolution.</title>
        <authorList>
            <person name="Quandt C.A."/>
            <person name="Beaudet D."/>
            <person name="Corsaro D."/>
            <person name="Michel R."/>
            <person name="Corradi N."/>
            <person name="James T."/>
        </authorList>
    </citation>
    <scope>NUCLEOTIDE SEQUENCE [LARGE SCALE GENOMIC DNA]</scope>
    <source>
        <strain evidence="3 4">KSL3</strain>
    </source>
</reference>
<dbReference type="OrthoDB" id="60283at2759"/>
<feature type="signal peptide" evidence="2">
    <location>
        <begin position="1"/>
        <end position="20"/>
    </location>
</feature>
<organism evidence="3 4">
    <name type="scientific">Paramicrosporidium saccamoebae</name>
    <dbReference type="NCBI Taxonomy" id="1246581"/>
    <lineage>
        <taxon>Eukaryota</taxon>
        <taxon>Fungi</taxon>
        <taxon>Fungi incertae sedis</taxon>
        <taxon>Cryptomycota</taxon>
        <taxon>Cryptomycota incertae sedis</taxon>
        <taxon>Paramicrosporidium</taxon>
    </lineage>
</organism>
<dbReference type="Gene3D" id="1.25.40.20">
    <property type="entry name" value="Ankyrin repeat-containing domain"/>
    <property type="match status" value="1"/>
</dbReference>
<gene>
    <name evidence="3" type="ORF">PSACC_03379</name>
</gene>
<dbReference type="InterPro" id="IPR036770">
    <property type="entry name" value="Ankyrin_rpt-contain_sf"/>
</dbReference>
<dbReference type="SUPFAM" id="SSF140860">
    <property type="entry name" value="Pseudo ankyrin repeat-like"/>
    <property type="match status" value="1"/>
</dbReference>
<feature type="region of interest" description="Disordered" evidence="1">
    <location>
        <begin position="604"/>
        <end position="637"/>
    </location>
</feature>
<sequence>MAAKFVILCSLAIFSRVSPAAHVECSSIIPEGTFIRTALIGTQGQGLISTVSIKSSLEAGEMTLINALASQCPEWTPDGELVTYLVKQNLHKIIEMLYRKNCRVQPSIKNLDDAAKWGHLNVLRAFFANDQGALPSQVGVKRAIAKGHLGIVKWMAKVNPYYFNYKQLALVASKYGYLDLIQWIFKKQGVLPSYLGINYAARAGHLDTVKWLFAMDPYTLPTFPTMEIAAQKGHDDILQWCLDNSVAAPNLNRLVSNDQFGIANWLYPRSDGHYPNQAAINEAVKEGRVQALKWMLEKNSKIAPDLESIVKTVNNGYEGCLIVLLENRPECLLNSQVIHVLVARGYWFVIDGLLELDIKWMPSQSNVDNILESGKSATLAKLLDLPQSCRPSQASINRTARNGHADSLHSLLEEFPDALPDASTISSLYASGKTSVIHLLYTVVPRFTTSQLEFNSAALNGHVVLLKYCYVRNPTLLLDLTTILYAKKAGHLHVEEWFIRLLTHLQAAGTLPAIRVGHVSERTVKIDPTEVKSIVKILAKQTLHNVSEAKVLEQPESLPRSSDETHRPSQEALTERQGRFTETTVGKIILPPISVYPRIPAVPRVQSPSSDTTIASAGHLQSRSRQMASLNNSQENQSMSLTIPYTLTRVRSASSSHLPQSQPPIPVRVYRYPVHLSSDTRSSNDRVEIGHTEHQPSSRPTKRARLDGSTHEAAVSTLL</sequence>
<dbReference type="PANTHER" id="PTHR46586">
    <property type="entry name" value="ANKYRIN REPEAT-CONTAINING PROTEIN"/>
    <property type="match status" value="1"/>
</dbReference>
<evidence type="ECO:0000313" key="3">
    <source>
        <dbReference type="EMBL" id="PJF16801.1"/>
    </source>
</evidence>
<feature type="compositionally biased region" description="Basic and acidic residues" evidence="1">
    <location>
        <begin position="561"/>
        <end position="578"/>
    </location>
</feature>
<feature type="chain" id="PRO_5014155391" evidence="2">
    <location>
        <begin position="21"/>
        <end position="719"/>
    </location>
</feature>
<evidence type="ECO:0000256" key="1">
    <source>
        <dbReference type="SAM" id="MobiDB-lite"/>
    </source>
</evidence>
<dbReference type="EMBL" id="MTSL01000206">
    <property type="protein sequence ID" value="PJF16801.1"/>
    <property type="molecule type" value="Genomic_DNA"/>
</dbReference>
<evidence type="ECO:0000256" key="2">
    <source>
        <dbReference type="SAM" id="SignalP"/>
    </source>
</evidence>
<feature type="region of interest" description="Disordered" evidence="1">
    <location>
        <begin position="678"/>
        <end position="719"/>
    </location>
</feature>
<dbReference type="Proteomes" id="UP000240830">
    <property type="component" value="Unassembled WGS sequence"/>
</dbReference>
<feature type="region of interest" description="Disordered" evidence="1">
    <location>
        <begin position="550"/>
        <end position="578"/>
    </location>
</feature>
<feature type="compositionally biased region" description="Polar residues" evidence="1">
    <location>
        <begin position="606"/>
        <end position="637"/>
    </location>
</feature>
<dbReference type="STRING" id="1246581.A0A2H9TGE1"/>
<evidence type="ECO:0000313" key="4">
    <source>
        <dbReference type="Proteomes" id="UP000240830"/>
    </source>
</evidence>
<keyword evidence="4" id="KW-1185">Reference proteome</keyword>
<dbReference type="PANTHER" id="PTHR46586:SF3">
    <property type="entry name" value="ANKYRIN REPEAT-CONTAINING PROTEIN"/>
    <property type="match status" value="1"/>
</dbReference>
<dbReference type="AlphaFoldDB" id="A0A2H9TGE1"/>